<dbReference type="Proteomes" id="UP000026960">
    <property type="component" value="Chromosome 3"/>
</dbReference>
<dbReference type="EnsemblPlants" id="OBART03G37050.1">
    <property type="protein sequence ID" value="OBART03G37050.1"/>
    <property type="gene ID" value="OBART03G37050"/>
</dbReference>
<feature type="compositionally biased region" description="Low complexity" evidence="1">
    <location>
        <begin position="332"/>
        <end position="348"/>
    </location>
</feature>
<organism evidence="2">
    <name type="scientific">Oryza barthii</name>
    <dbReference type="NCBI Taxonomy" id="65489"/>
    <lineage>
        <taxon>Eukaryota</taxon>
        <taxon>Viridiplantae</taxon>
        <taxon>Streptophyta</taxon>
        <taxon>Embryophyta</taxon>
        <taxon>Tracheophyta</taxon>
        <taxon>Spermatophyta</taxon>
        <taxon>Magnoliopsida</taxon>
        <taxon>Liliopsida</taxon>
        <taxon>Poales</taxon>
        <taxon>Poaceae</taxon>
        <taxon>BOP clade</taxon>
        <taxon>Oryzoideae</taxon>
        <taxon>Oryzeae</taxon>
        <taxon>Oryzinae</taxon>
        <taxon>Oryza</taxon>
    </lineage>
</organism>
<dbReference type="HOGENOM" id="CLU_685826_0_0_1"/>
<name>A0A0D3FQ24_9ORYZ</name>
<accession>A0A0D3FQ24</accession>
<feature type="region of interest" description="Disordered" evidence="1">
    <location>
        <begin position="299"/>
        <end position="348"/>
    </location>
</feature>
<reference evidence="2" key="1">
    <citation type="journal article" date="2009" name="Rice">
        <title>De Novo Next Generation Sequencing of Plant Genomes.</title>
        <authorList>
            <person name="Rounsley S."/>
            <person name="Marri P.R."/>
            <person name="Yu Y."/>
            <person name="He R."/>
            <person name="Sisneros N."/>
            <person name="Goicoechea J.L."/>
            <person name="Lee S.J."/>
            <person name="Angelova A."/>
            <person name="Kudrna D."/>
            <person name="Luo M."/>
            <person name="Affourtit J."/>
            <person name="Desany B."/>
            <person name="Knight J."/>
            <person name="Niazi F."/>
            <person name="Egholm M."/>
            <person name="Wing R.A."/>
        </authorList>
    </citation>
    <scope>NUCLEOTIDE SEQUENCE [LARGE SCALE GENOMIC DNA]</scope>
    <source>
        <strain evidence="2">cv. IRGC 105608</strain>
    </source>
</reference>
<evidence type="ECO:0000256" key="1">
    <source>
        <dbReference type="SAM" id="MobiDB-lite"/>
    </source>
</evidence>
<reference evidence="2" key="2">
    <citation type="submission" date="2015-03" db="UniProtKB">
        <authorList>
            <consortium name="EnsemblPlants"/>
        </authorList>
    </citation>
    <scope>IDENTIFICATION</scope>
</reference>
<proteinExistence type="predicted"/>
<sequence length="402" mass="42629">MWGPRGSHADSAPRRPKPGSKPPKDLGYTASPLHVAQTARQLVGDDDRILLGDQLPPGALVEEAAAVLVGRWPPQNVPPHRHLNPVSPTFLRHVAHRFASGCSPVAGDEEEYDVSAAAAADDATATRHLVLSSGLAKAQKPPYSRLAVAFPAAAADAEEEEGATPATVSLAIAFSAAADAEEEEDATATLSLVLFSGLAKAKKPPCSRLAVASPAAAVVAEEEEEGATATATLLEMVPQRWKGAAAAVVPALSSLPFPRLRAAWCRGLAQCRQADQKISSRSHGGHLAISFLHRDGETARSELKHADDAPPLNTDGNHWHYRRRSREDEAAPLSPSSIRGSPIRRNISIQIPSPGTRTCCGSVDRTIVATEEGCDRAYGDRAYGEGRLRWRPGGDKDSRRAA</sequence>
<evidence type="ECO:0000313" key="3">
    <source>
        <dbReference type="Proteomes" id="UP000026960"/>
    </source>
</evidence>
<evidence type="ECO:0000313" key="2">
    <source>
        <dbReference type="EnsemblPlants" id="OBART03G37050.1"/>
    </source>
</evidence>
<feature type="region of interest" description="Disordered" evidence="1">
    <location>
        <begin position="1"/>
        <end position="31"/>
    </location>
</feature>
<keyword evidence="3" id="KW-1185">Reference proteome</keyword>
<feature type="compositionally biased region" description="Basic and acidic residues" evidence="1">
    <location>
        <begin position="299"/>
        <end position="308"/>
    </location>
</feature>
<protein>
    <submittedName>
        <fullName evidence="2">Uncharacterized protein</fullName>
    </submittedName>
</protein>
<dbReference type="AlphaFoldDB" id="A0A0D3FQ24"/>
<dbReference type="PaxDb" id="65489-OBART03G37050.1"/>
<dbReference type="Gramene" id="OBART03G37050.1">
    <property type="protein sequence ID" value="OBART03G37050.1"/>
    <property type="gene ID" value="OBART03G37050"/>
</dbReference>